<feature type="transmembrane region" description="Helical" evidence="7">
    <location>
        <begin position="359"/>
        <end position="374"/>
    </location>
</feature>
<feature type="transmembrane region" description="Helical" evidence="7">
    <location>
        <begin position="563"/>
        <end position="581"/>
    </location>
</feature>
<dbReference type="InterPro" id="IPR052159">
    <property type="entry name" value="Competence_DNA_uptake"/>
</dbReference>
<keyword evidence="4 7" id="KW-1133">Transmembrane helix</keyword>
<accession>A0A2S9INY1</accession>
<comment type="caution">
    <text evidence="9">The sequence shown here is derived from an EMBL/GenBank/DDBJ whole genome shotgun (WGS) entry which is preliminary data.</text>
</comment>
<dbReference type="PANTHER" id="PTHR30619">
    <property type="entry name" value="DNA INTERNALIZATION/COMPETENCE PROTEIN COMEC/REC2"/>
    <property type="match status" value="1"/>
</dbReference>
<keyword evidence="10" id="KW-1185">Reference proteome</keyword>
<feature type="transmembrane region" description="Helical" evidence="7">
    <location>
        <begin position="122"/>
        <end position="140"/>
    </location>
</feature>
<keyword evidence="3 7" id="KW-0812">Transmembrane</keyword>
<dbReference type="RefSeq" id="WP_105743208.1">
    <property type="nucleotide sequence ID" value="NZ_PVBR01000013.1"/>
</dbReference>
<evidence type="ECO:0000259" key="8">
    <source>
        <dbReference type="Pfam" id="PF03772"/>
    </source>
</evidence>
<dbReference type="Pfam" id="PF03772">
    <property type="entry name" value="Competence"/>
    <property type="match status" value="1"/>
</dbReference>
<evidence type="ECO:0000256" key="2">
    <source>
        <dbReference type="ARBA" id="ARBA00022475"/>
    </source>
</evidence>
<evidence type="ECO:0000256" key="7">
    <source>
        <dbReference type="SAM" id="Phobius"/>
    </source>
</evidence>
<feature type="transmembrane region" description="Helical" evidence="7">
    <location>
        <begin position="465"/>
        <end position="495"/>
    </location>
</feature>
<organism evidence="9 10">
    <name type="scientific">Phyllobacterium phragmitis</name>
    <dbReference type="NCBI Taxonomy" id="2670329"/>
    <lineage>
        <taxon>Bacteria</taxon>
        <taxon>Pseudomonadati</taxon>
        <taxon>Pseudomonadota</taxon>
        <taxon>Alphaproteobacteria</taxon>
        <taxon>Hyphomicrobiales</taxon>
        <taxon>Phyllobacteriaceae</taxon>
        <taxon>Phyllobacterium</taxon>
    </lineage>
</organism>
<keyword evidence="2" id="KW-1003">Cell membrane</keyword>
<dbReference type="GO" id="GO:0005886">
    <property type="term" value="C:plasma membrane"/>
    <property type="evidence" value="ECO:0007669"/>
    <property type="project" value="UniProtKB-SubCell"/>
</dbReference>
<gene>
    <name evidence="9" type="ORF">C5748_17435</name>
</gene>
<evidence type="ECO:0000313" key="9">
    <source>
        <dbReference type="EMBL" id="PRD42244.1"/>
    </source>
</evidence>
<evidence type="ECO:0000256" key="6">
    <source>
        <dbReference type="SAM" id="MobiDB-lite"/>
    </source>
</evidence>
<dbReference type="EMBL" id="PVBR01000013">
    <property type="protein sequence ID" value="PRD42244.1"/>
    <property type="molecule type" value="Genomic_DNA"/>
</dbReference>
<evidence type="ECO:0000256" key="5">
    <source>
        <dbReference type="ARBA" id="ARBA00023136"/>
    </source>
</evidence>
<evidence type="ECO:0000313" key="10">
    <source>
        <dbReference type="Proteomes" id="UP000239434"/>
    </source>
</evidence>
<evidence type="ECO:0000256" key="4">
    <source>
        <dbReference type="ARBA" id="ARBA00022989"/>
    </source>
</evidence>
<comment type="subcellular location">
    <subcellularLocation>
        <location evidence="1">Cell membrane</location>
        <topology evidence="1">Multi-pass membrane protein</topology>
    </subcellularLocation>
</comment>
<dbReference type="AlphaFoldDB" id="A0A2S9INY1"/>
<evidence type="ECO:0000256" key="3">
    <source>
        <dbReference type="ARBA" id="ARBA00022692"/>
    </source>
</evidence>
<dbReference type="PANTHER" id="PTHR30619:SF1">
    <property type="entry name" value="RECOMBINATION PROTEIN 2"/>
    <property type="match status" value="1"/>
</dbReference>
<keyword evidence="5 7" id="KW-0472">Membrane</keyword>
<dbReference type="InterPro" id="IPR004477">
    <property type="entry name" value="ComEC_N"/>
</dbReference>
<feature type="region of interest" description="Disordered" evidence="6">
    <location>
        <begin position="840"/>
        <end position="877"/>
    </location>
</feature>
<name>A0A2S9INY1_9HYPH</name>
<reference evidence="9 10" key="1">
    <citation type="submission" date="2018-02" db="EMBL/GenBank/DDBJ databases">
        <title>The draft genome of Phyllobacterium sp. 1N-3.</title>
        <authorList>
            <person name="Liu L."/>
            <person name="Li L."/>
            <person name="Zhang X."/>
            <person name="Wang T."/>
            <person name="Liang L."/>
        </authorList>
    </citation>
    <scope>NUCLEOTIDE SEQUENCE [LARGE SCALE GENOMIC DNA]</scope>
    <source>
        <strain evidence="9 10">1N-3</strain>
    </source>
</reference>
<dbReference type="Proteomes" id="UP000239434">
    <property type="component" value="Unassembled WGS sequence"/>
</dbReference>
<feature type="transmembrane region" description="Helical" evidence="7">
    <location>
        <begin position="404"/>
        <end position="420"/>
    </location>
</feature>
<feature type="domain" description="ComEC/Rec2-related protein" evidence="8">
    <location>
        <begin position="297"/>
        <end position="586"/>
    </location>
</feature>
<sequence>MRGAHDTSEVDERALLKRPIITLPPAETLPEKKAATHQPWHRRHALPTRDLIAARFRLFGDSLTNLFSEEQEHGTRFLFLPVFAAMGAILYFSLPQEPRWSALLSGLSVLVMIRVLAHKRQIAAMVLTFAIAVVAGMLTAKTETIRLATPMLGADITTRVTGRIIAMEQNASGGWRVTLDVLSTARPKLRYAPDRIRVSGRDLPATAEIGSGLTGLVRLRAQSGPVRPGNYDFAFHGYFNGIGANGFFLGTPKGAVIPPPEGFVSHVRLSIAALRQGITESIVSSLEGEEGAIAAALITGQREGISDETNEALRLSGLAHILSISGLHMALAGGLVMLVVRALIALFPGFAMRHAMKKYAAGAALLASAFYLLLSGSGVAAQRSFVMLGVMLIAVMMDRSAITMRNLALAALIAIVLVPHELVGPSFQMSFSATAALIAAFVWWTGRKRNRAEQALSSSFQAQGFVGKIVASIGATAATSVIAGTASGIFALYHFNNTAPLGLLSNVLALPVISVCVMPFAVLSLIMMPFDLEWAPLQVMGSGISVVKWVAREVASISPDANPGIMPVSTLLLWSAGLVLAMFLKTRLRAISLAFFAAGLFFFMQERGPDLIISDDGRLVALRTESGVLAVNRKRPSRFTIENWQKAYNASDIIKPQPGSATDYPGFICEDGVCLAEMRNGQMLAYTNVAEGRKIACAIGDMVILAFPGKNLSCGQKDKQKGKIVITLRDLAIKGTLEIRLGDIEQIAPARPMPAEQVRQELDFAGKTGTAFPSDTSGTFGEAFERVSDSIEIGSASENAETHQSVSADQPIEQPPILTYAIGSPERPWNRYRVFSRAARGLPEKTRTSRTFKTRAQAGKAGQKPVKRLPAPINSGG</sequence>
<feature type="transmembrane region" description="Helical" evidence="7">
    <location>
        <begin position="100"/>
        <end position="117"/>
    </location>
</feature>
<feature type="transmembrane region" description="Helical" evidence="7">
    <location>
        <begin position="326"/>
        <end position="347"/>
    </location>
</feature>
<evidence type="ECO:0000256" key="1">
    <source>
        <dbReference type="ARBA" id="ARBA00004651"/>
    </source>
</evidence>
<feature type="transmembrane region" description="Helical" evidence="7">
    <location>
        <begin position="507"/>
        <end position="527"/>
    </location>
</feature>
<feature type="transmembrane region" description="Helical" evidence="7">
    <location>
        <begin position="588"/>
        <end position="604"/>
    </location>
</feature>
<dbReference type="NCBIfam" id="TIGR00360">
    <property type="entry name" value="ComEC_N-term"/>
    <property type="match status" value="1"/>
</dbReference>
<feature type="transmembrane region" description="Helical" evidence="7">
    <location>
        <begin position="77"/>
        <end position="94"/>
    </location>
</feature>
<protein>
    <submittedName>
        <fullName evidence="9">Competence protein ComEC</fullName>
    </submittedName>
</protein>
<proteinExistence type="predicted"/>